<protein>
    <submittedName>
        <fullName evidence="1">Uncharacterized protein</fullName>
    </submittedName>
</protein>
<organism evidence="1 2">
    <name type="scientific">Coniophora puteana (strain RWD-64-598)</name>
    <name type="common">Brown rot fungus</name>
    <dbReference type="NCBI Taxonomy" id="741705"/>
    <lineage>
        <taxon>Eukaryota</taxon>
        <taxon>Fungi</taxon>
        <taxon>Dikarya</taxon>
        <taxon>Basidiomycota</taxon>
        <taxon>Agaricomycotina</taxon>
        <taxon>Agaricomycetes</taxon>
        <taxon>Agaricomycetidae</taxon>
        <taxon>Boletales</taxon>
        <taxon>Coniophorineae</taxon>
        <taxon>Coniophoraceae</taxon>
        <taxon>Coniophora</taxon>
    </lineage>
</organism>
<dbReference type="AlphaFoldDB" id="A0A5M3MUU1"/>
<proteinExistence type="predicted"/>
<dbReference type="KEGG" id="cput:CONPUDRAFT_163940"/>
<accession>A0A5M3MUU1</accession>
<gene>
    <name evidence="1" type="ORF">CONPUDRAFT_163940</name>
</gene>
<evidence type="ECO:0000313" key="2">
    <source>
        <dbReference type="Proteomes" id="UP000053558"/>
    </source>
</evidence>
<evidence type="ECO:0000313" key="1">
    <source>
        <dbReference type="EMBL" id="EIW82876.1"/>
    </source>
</evidence>
<keyword evidence="2" id="KW-1185">Reference proteome</keyword>
<name>A0A5M3MUU1_CONPW</name>
<dbReference type="OrthoDB" id="3012298at2759"/>
<dbReference type="EMBL" id="JH711576">
    <property type="protein sequence ID" value="EIW82876.1"/>
    <property type="molecule type" value="Genomic_DNA"/>
</dbReference>
<reference evidence="2" key="1">
    <citation type="journal article" date="2012" name="Science">
        <title>The Paleozoic origin of enzymatic lignin decomposition reconstructed from 31 fungal genomes.</title>
        <authorList>
            <person name="Floudas D."/>
            <person name="Binder M."/>
            <person name="Riley R."/>
            <person name="Barry K."/>
            <person name="Blanchette R.A."/>
            <person name="Henrissat B."/>
            <person name="Martinez A.T."/>
            <person name="Otillar R."/>
            <person name="Spatafora J.W."/>
            <person name="Yadav J.S."/>
            <person name="Aerts A."/>
            <person name="Benoit I."/>
            <person name="Boyd A."/>
            <person name="Carlson A."/>
            <person name="Copeland A."/>
            <person name="Coutinho P.M."/>
            <person name="de Vries R.P."/>
            <person name="Ferreira P."/>
            <person name="Findley K."/>
            <person name="Foster B."/>
            <person name="Gaskell J."/>
            <person name="Glotzer D."/>
            <person name="Gorecki P."/>
            <person name="Heitman J."/>
            <person name="Hesse C."/>
            <person name="Hori C."/>
            <person name="Igarashi K."/>
            <person name="Jurgens J.A."/>
            <person name="Kallen N."/>
            <person name="Kersten P."/>
            <person name="Kohler A."/>
            <person name="Kuees U."/>
            <person name="Kumar T.K.A."/>
            <person name="Kuo A."/>
            <person name="LaButti K."/>
            <person name="Larrondo L.F."/>
            <person name="Lindquist E."/>
            <person name="Ling A."/>
            <person name="Lombard V."/>
            <person name="Lucas S."/>
            <person name="Lundell T."/>
            <person name="Martin R."/>
            <person name="McLaughlin D.J."/>
            <person name="Morgenstern I."/>
            <person name="Morin E."/>
            <person name="Murat C."/>
            <person name="Nagy L.G."/>
            <person name="Nolan M."/>
            <person name="Ohm R.A."/>
            <person name="Patyshakuliyeva A."/>
            <person name="Rokas A."/>
            <person name="Ruiz-Duenas F.J."/>
            <person name="Sabat G."/>
            <person name="Salamov A."/>
            <person name="Samejima M."/>
            <person name="Schmutz J."/>
            <person name="Slot J.C."/>
            <person name="St John F."/>
            <person name="Stenlid J."/>
            <person name="Sun H."/>
            <person name="Sun S."/>
            <person name="Syed K."/>
            <person name="Tsang A."/>
            <person name="Wiebenga A."/>
            <person name="Young D."/>
            <person name="Pisabarro A."/>
            <person name="Eastwood D.C."/>
            <person name="Martin F."/>
            <person name="Cullen D."/>
            <person name="Grigoriev I.V."/>
            <person name="Hibbett D.S."/>
        </authorList>
    </citation>
    <scope>NUCLEOTIDE SEQUENCE [LARGE SCALE GENOMIC DNA]</scope>
    <source>
        <strain evidence="2">RWD-64-598 SS2</strain>
    </source>
</reference>
<dbReference type="Gene3D" id="3.20.20.80">
    <property type="entry name" value="Glycosidases"/>
    <property type="match status" value="1"/>
</dbReference>
<comment type="caution">
    <text evidence="1">The sequence shown here is derived from an EMBL/GenBank/DDBJ whole genome shotgun (WGS) entry which is preliminary data.</text>
</comment>
<sequence>MSLACLAHGVAIAPWFSSKFTSGAYVAVDKAVGDQIDWRAQISTPPVTTSSITPRAPGPTLPSFQIVASSVPADKFVIGKPTIAGDETSGGFMSTSDLASCL</sequence>
<dbReference type="RefSeq" id="XP_007766815.1">
    <property type="nucleotide sequence ID" value="XM_007768625.1"/>
</dbReference>
<dbReference type="Proteomes" id="UP000053558">
    <property type="component" value="Unassembled WGS sequence"/>
</dbReference>
<dbReference type="GeneID" id="19205033"/>